<protein>
    <submittedName>
        <fullName evidence="2">Uncharacterized protein</fullName>
    </submittedName>
</protein>
<evidence type="ECO:0000313" key="3">
    <source>
        <dbReference type="Proteomes" id="UP001358586"/>
    </source>
</evidence>
<keyword evidence="3" id="KW-1185">Reference proteome</keyword>
<name>A0ABR0MP84_GOSAR</name>
<sequence>MPILKEAETNKTKKGKAKADSKRTNLNTNTSLWCKLKDVKKMDGIFADQEDTVVEKEVDATEAEVVAEEEEEIVVYTRPLQVASPTQTAADDAGAELGTEEQFDNRAKPKEKKRKCSRDKKMKERGEETEEKKTSCSHIDGCR</sequence>
<feature type="region of interest" description="Disordered" evidence="1">
    <location>
        <begin position="1"/>
        <end position="25"/>
    </location>
</feature>
<evidence type="ECO:0000256" key="1">
    <source>
        <dbReference type="SAM" id="MobiDB-lite"/>
    </source>
</evidence>
<reference evidence="2 3" key="1">
    <citation type="submission" date="2023-03" db="EMBL/GenBank/DDBJ databases">
        <title>WGS of Gossypium arboreum.</title>
        <authorList>
            <person name="Yu D."/>
        </authorList>
    </citation>
    <scope>NUCLEOTIDE SEQUENCE [LARGE SCALE GENOMIC DNA]</scope>
    <source>
        <tissue evidence="2">Leaf</tissue>
    </source>
</reference>
<comment type="caution">
    <text evidence="2">The sequence shown here is derived from an EMBL/GenBank/DDBJ whole genome shotgun (WGS) entry which is preliminary data.</text>
</comment>
<organism evidence="2 3">
    <name type="scientific">Gossypium arboreum</name>
    <name type="common">Tree cotton</name>
    <name type="synonym">Gossypium nanking</name>
    <dbReference type="NCBI Taxonomy" id="29729"/>
    <lineage>
        <taxon>Eukaryota</taxon>
        <taxon>Viridiplantae</taxon>
        <taxon>Streptophyta</taxon>
        <taxon>Embryophyta</taxon>
        <taxon>Tracheophyta</taxon>
        <taxon>Spermatophyta</taxon>
        <taxon>Magnoliopsida</taxon>
        <taxon>eudicotyledons</taxon>
        <taxon>Gunneridae</taxon>
        <taxon>Pentapetalae</taxon>
        <taxon>rosids</taxon>
        <taxon>malvids</taxon>
        <taxon>Malvales</taxon>
        <taxon>Malvaceae</taxon>
        <taxon>Malvoideae</taxon>
        <taxon>Gossypium</taxon>
    </lineage>
</organism>
<dbReference type="Proteomes" id="UP001358586">
    <property type="component" value="Chromosome 12"/>
</dbReference>
<accession>A0ABR0MP84</accession>
<gene>
    <name evidence="2" type="ORF">PVK06_043651</name>
</gene>
<evidence type="ECO:0000313" key="2">
    <source>
        <dbReference type="EMBL" id="KAK5775718.1"/>
    </source>
</evidence>
<feature type="region of interest" description="Disordered" evidence="1">
    <location>
        <begin position="83"/>
        <end position="143"/>
    </location>
</feature>
<feature type="compositionally biased region" description="Basic and acidic residues" evidence="1">
    <location>
        <begin position="119"/>
        <end position="143"/>
    </location>
</feature>
<feature type="compositionally biased region" description="Basic residues" evidence="1">
    <location>
        <begin position="109"/>
        <end position="118"/>
    </location>
</feature>
<dbReference type="EMBL" id="JARKNE010000012">
    <property type="protein sequence ID" value="KAK5775718.1"/>
    <property type="molecule type" value="Genomic_DNA"/>
</dbReference>
<feature type="compositionally biased region" description="Basic and acidic residues" evidence="1">
    <location>
        <begin position="1"/>
        <end position="23"/>
    </location>
</feature>
<proteinExistence type="predicted"/>